<accession>A0A9N9SLZ1</accession>
<dbReference type="InterPro" id="IPR003650">
    <property type="entry name" value="Orange_dom"/>
</dbReference>
<gene>
    <name evidence="7" type="ORF">PHAECO_LOCUS10578</name>
</gene>
<keyword evidence="4" id="KW-0804">Transcription</keyword>
<dbReference type="OrthoDB" id="6085656at2759"/>
<dbReference type="Gene3D" id="4.10.280.10">
    <property type="entry name" value="Helix-loop-helix DNA-binding domain"/>
    <property type="match status" value="1"/>
</dbReference>
<dbReference type="InterPro" id="IPR036638">
    <property type="entry name" value="HLH_DNA-bd_sf"/>
</dbReference>
<evidence type="ECO:0000259" key="6">
    <source>
        <dbReference type="PROSITE" id="PS50888"/>
    </source>
</evidence>
<dbReference type="PANTHER" id="PTHR10985">
    <property type="entry name" value="BASIC HELIX-LOOP-HELIX TRANSCRIPTION FACTOR, HES-RELATED"/>
    <property type="match status" value="1"/>
</dbReference>
<dbReference type="GO" id="GO:0046983">
    <property type="term" value="F:protein dimerization activity"/>
    <property type="evidence" value="ECO:0007669"/>
    <property type="project" value="InterPro"/>
</dbReference>
<reference evidence="7" key="1">
    <citation type="submission" date="2022-01" db="EMBL/GenBank/DDBJ databases">
        <authorList>
            <person name="King R."/>
        </authorList>
    </citation>
    <scope>NUCLEOTIDE SEQUENCE</scope>
</reference>
<dbReference type="InterPro" id="IPR050370">
    <property type="entry name" value="HES_HEY"/>
</dbReference>
<dbReference type="AlphaFoldDB" id="A0A9N9SLZ1"/>
<dbReference type="GO" id="GO:0003677">
    <property type="term" value="F:DNA binding"/>
    <property type="evidence" value="ECO:0007669"/>
    <property type="project" value="UniProtKB-KW"/>
</dbReference>
<dbReference type="PROSITE" id="PS50888">
    <property type="entry name" value="BHLH"/>
    <property type="match status" value="1"/>
</dbReference>
<dbReference type="Pfam" id="PF07527">
    <property type="entry name" value="Hairy_orange"/>
    <property type="match status" value="1"/>
</dbReference>
<keyword evidence="5" id="KW-0539">Nucleus</keyword>
<evidence type="ECO:0000256" key="5">
    <source>
        <dbReference type="ARBA" id="ARBA00023242"/>
    </source>
</evidence>
<keyword evidence="8" id="KW-1185">Reference proteome</keyword>
<dbReference type="SUPFAM" id="SSF158457">
    <property type="entry name" value="Orange domain-like"/>
    <property type="match status" value="1"/>
</dbReference>
<dbReference type="GO" id="GO:0006355">
    <property type="term" value="P:regulation of DNA-templated transcription"/>
    <property type="evidence" value="ECO:0007669"/>
    <property type="project" value="InterPro"/>
</dbReference>
<keyword evidence="3" id="KW-0238">DNA-binding</keyword>
<dbReference type="Proteomes" id="UP001153737">
    <property type="component" value="Chromosome 6"/>
</dbReference>
<dbReference type="Gene3D" id="6.10.250.980">
    <property type="match status" value="1"/>
</dbReference>
<evidence type="ECO:0000256" key="2">
    <source>
        <dbReference type="ARBA" id="ARBA00023015"/>
    </source>
</evidence>
<sequence>MTTKNKKPFVPHRAEKSLMEKRRRARINQSLAALKTLILDSAKADNTKHSELEKADILELTIRQCPRSLVAQGVNQDKSGYSDCVKEVQRYLETPDTQTIITLDAGIGHCLLRHLDNCVAEVEVDARQATALIDRLQPLQPGSHPWKPTK</sequence>
<dbReference type="InterPro" id="IPR011598">
    <property type="entry name" value="bHLH_dom"/>
</dbReference>
<dbReference type="SUPFAM" id="SSF47459">
    <property type="entry name" value="HLH, helix-loop-helix DNA-binding domain"/>
    <property type="match status" value="1"/>
</dbReference>
<feature type="domain" description="BHLH" evidence="6">
    <location>
        <begin position="11"/>
        <end position="68"/>
    </location>
</feature>
<dbReference type="Pfam" id="PF00010">
    <property type="entry name" value="HLH"/>
    <property type="match status" value="1"/>
</dbReference>
<reference evidence="7" key="2">
    <citation type="submission" date="2022-10" db="EMBL/GenBank/DDBJ databases">
        <authorList>
            <consortium name="ENA_rothamsted_submissions"/>
            <consortium name="culmorum"/>
            <person name="King R."/>
        </authorList>
    </citation>
    <scope>NUCLEOTIDE SEQUENCE</scope>
</reference>
<evidence type="ECO:0000313" key="8">
    <source>
        <dbReference type="Proteomes" id="UP001153737"/>
    </source>
</evidence>
<organism evidence="7 8">
    <name type="scientific">Phaedon cochleariae</name>
    <name type="common">Mustard beetle</name>
    <dbReference type="NCBI Taxonomy" id="80249"/>
    <lineage>
        <taxon>Eukaryota</taxon>
        <taxon>Metazoa</taxon>
        <taxon>Ecdysozoa</taxon>
        <taxon>Arthropoda</taxon>
        <taxon>Hexapoda</taxon>
        <taxon>Insecta</taxon>
        <taxon>Pterygota</taxon>
        <taxon>Neoptera</taxon>
        <taxon>Endopterygota</taxon>
        <taxon>Coleoptera</taxon>
        <taxon>Polyphaga</taxon>
        <taxon>Cucujiformia</taxon>
        <taxon>Chrysomeloidea</taxon>
        <taxon>Chrysomelidae</taxon>
        <taxon>Chrysomelinae</taxon>
        <taxon>Chrysomelini</taxon>
        <taxon>Phaedon</taxon>
    </lineage>
</organism>
<name>A0A9N9SLZ1_PHACE</name>
<comment type="subcellular location">
    <subcellularLocation>
        <location evidence="1">Nucleus</location>
    </subcellularLocation>
</comment>
<dbReference type="CDD" id="cd11410">
    <property type="entry name" value="bHLH_O_HES"/>
    <property type="match status" value="1"/>
</dbReference>
<evidence type="ECO:0000313" key="7">
    <source>
        <dbReference type="EMBL" id="CAG9823029.1"/>
    </source>
</evidence>
<protein>
    <recommendedName>
        <fullName evidence="6">BHLH domain-containing protein</fullName>
    </recommendedName>
</protein>
<keyword evidence="2" id="KW-0805">Transcription regulation</keyword>
<dbReference type="GO" id="GO:0005634">
    <property type="term" value="C:nucleus"/>
    <property type="evidence" value="ECO:0007669"/>
    <property type="project" value="UniProtKB-SubCell"/>
</dbReference>
<dbReference type="EMBL" id="OU896712">
    <property type="protein sequence ID" value="CAG9823029.1"/>
    <property type="molecule type" value="Genomic_DNA"/>
</dbReference>
<dbReference type="SMART" id="SM00353">
    <property type="entry name" value="HLH"/>
    <property type="match status" value="1"/>
</dbReference>
<proteinExistence type="predicted"/>
<evidence type="ECO:0000256" key="3">
    <source>
        <dbReference type="ARBA" id="ARBA00023125"/>
    </source>
</evidence>
<evidence type="ECO:0000256" key="1">
    <source>
        <dbReference type="ARBA" id="ARBA00004123"/>
    </source>
</evidence>
<evidence type="ECO:0000256" key="4">
    <source>
        <dbReference type="ARBA" id="ARBA00023163"/>
    </source>
</evidence>